<proteinExistence type="predicted"/>
<dbReference type="Proteomes" id="UP001472677">
    <property type="component" value="Unassembled WGS sequence"/>
</dbReference>
<keyword evidence="1" id="KW-0732">Signal</keyword>
<evidence type="ECO:0000256" key="1">
    <source>
        <dbReference type="SAM" id="SignalP"/>
    </source>
</evidence>
<comment type="caution">
    <text evidence="2">The sequence shown here is derived from an EMBL/GenBank/DDBJ whole genome shotgun (WGS) entry which is preliminary data.</text>
</comment>
<evidence type="ECO:0000313" key="3">
    <source>
        <dbReference type="Proteomes" id="UP001472677"/>
    </source>
</evidence>
<accession>A0ABR2BUF2</accession>
<organism evidence="2 3">
    <name type="scientific">Hibiscus sabdariffa</name>
    <name type="common">roselle</name>
    <dbReference type="NCBI Taxonomy" id="183260"/>
    <lineage>
        <taxon>Eukaryota</taxon>
        <taxon>Viridiplantae</taxon>
        <taxon>Streptophyta</taxon>
        <taxon>Embryophyta</taxon>
        <taxon>Tracheophyta</taxon>
        <taxon>Spermatophyta</taxon>
        <taxon>Magnoliopsida</taxon>
        <taxon>eudicotyledons</taxon>
        <taxon>Gunneridae</taxon>
        <taxon>Pentapetalae</taxon>
        <taxon>rosids</taxon>
        <taxon>malvids</taxon>
        <taxon>Malvales</taxon>
        <taxon>Malvaceae</taxon>
        <taxon>Malvoideae</taxon>
        <taxon>Hibiscus</taxon>
    </lineage>
</organism>
<dbReference type="EMBL" id="JBBPBM010000083">
    <property type="protein sequence ID" value="KAK8510695.1"/>
    <property type="molecule type" value="Genomic_DNA"/>
</dbReference>
<feature type="chain" id="PRO_5046814450" evidence="1">
    <location>
        <begin position="20"/>
        <end position="107"/>
    </location>
</feature>
<reference evidence="2 3" key="1">
    <citation type="journal article" date="2024" name="G3 (Bethesda)">
        <title>Genome assembly of Hibiscus sabdariffa L. provides insights into metabolisms of medicinal natural products.</title>
        <authorList>
            <person name="Kim T."/>
        </authorList>
    </citation>
    <scope>NUCLEOTIDE SEQUENCE [LARGE SCALE GENOMIC DNA]</scope>
    <source>
        <strain evidence="2">TK-2024</strain>
        <tissue evidence="2">Old leaves</tissue>
    </source>
</reference>
<name>A0ABR2BUF2_9ROSI</name>
<feature type="signal peptide" evidence="1">
    <location>
        <begin position="1"/>
        <end position="19"/>
    </location>
</feature>
<protein>
    <submittedName>
        <fullName evidence="2">Uncharacterized protein</fullName>
    </submittedName>
</protein>
<evidence type="ECO:0000313" key="2">
    <source>
        <dbReference type="EMBL" id="KAK8510695.1"/>
    </source>
</evidence>
<sequence>MAEKLLLLGWWLFSNKGWCKWLFGGEKGWLNGHDPCWWWFDKGVTERSWPFKVAYFFPSKDRLLPLHSLQLWLMPYVSSLQGGWTWLPMAGASLVIKLRLVAGAEMN</sequence>
<keyword evidence="3" id="KW-1185">Reference proteome</keyword>
<gene>
    <name evidence="2" type="ORF">V6N12_067145</name>
</gene>